<dbReference type="CDD" id="cd03257">
    <property type="entry name" value="ABC_NikE_OppD_transporters"/>
    <property type="match status" value="1"/>
</dbReference>
<dbReference type="GO" id="GO:0005524">
    <property type="term" value="F:ATP binding"/>
    <property type="evidence" value="ECO:0007669"/>
    <property type="project" value="UniProtKB-KW"/>
</dbReference>
<keyword evidence="7" id="KW-1185">Reference proteome</keyword>
<dbReference type="SMART" id="SM00382">
    <property type="entry name" value="AAA"/>
    <property type="match status" value="1"/>
</dbReference>
<dbReference type="InterPro" id="IPR050319">
    <property type="entry name" value="ABC_transp_ATP-bind"/>
</dbReference>
<dbReference type="PROSITE" id="PS50893">
    <property type="entry name" value="ABC_TRANSPORTER_2"/>
    <property type="match status" value="1"/>
</dbReference>
<evidence type="ECO:0000313" key="7">
    <source>
        <dbReference type="Proteomes" id="UP001597380"/>
    </source>
</evidence>
<gene>
    <name evidence="6" type="ORF">ACFSJ3_16390</name>
</gene>
<name>A0ABW4XTG2_9GAMM</name>
<dbReference type="Pfam" id="PF00005">
    <property type="entry name" value="ABC_tran"/>
    <property type="match status" value="1"/>
</dbReference>
<sequence length="234" mass="26042">MPWTPEPAPAIDRICFELGEGETLAIIGAAGSGKTTLARVLAGAETLTEGTLLMEGQRVDAVTSDDYHKNIRMVFQDPSASLNPNISIGKQLDSTLRLSSKLSDAERKKRVMQTLQDVGLMDEHAEFYPDQLSTGLKHRVALARALITEPKVIIADESLSSVDVSVRAKLINLLLKLQRERNLSYIMITHDREIIEHMCDKMMVLQSGRTIEYGQVEQILNQPKEAYSRQLLAL</sequence>
<organism evidence="6 7">
    <name type="scientific">Corallincola platygyrae</name>
    <dbReference type="NCBI Taxonomy" id="1193278"/>
    <lineage>
        <taxon>Bacteria</taxon>
        <taxon>Pseudomonadati</taxon>
        <taxon>Pseudomonadota</taxon>
        <taxon>Gammaproteobacteria</taxon>
        <taxon>Alteromonadales</taxon>
        <taxon>Psychromonadaceae</taxon>
        <taxon>Corallincola</taxon>
    </lineage>
</organism>
<dbReference type="EMBL" id="JBHUHT010000026">
    <property type="protein sequence ID" value="MFD2097573.1"/>
    <property type="molecule type" value="Genomic_DNA"/>
</dbReference>
<reference evidence="7" key="1">
    <citation type="journal article" date="2019" name="Int. J. Syst. Evol. Microbiol.">
        <title>The Global Catalogue of Microorganisms (GCM) 10K type strain sequencing project: providing services to taxonomists for standard genome sequencing and annotation.</title>
        <authorList>
            <consortium name="The Broad Institute Genomics Platform"/>
            <consortium name="The Broad Institute Genome Sequencing Center for Infectious Disease"/>
            <person name="Wu L."/>
            <person name="Ma J."/>
        </authorList>
    </citation>
    <scope>NUCLEOTIDE SEQUENCE [LARGE SCALE GENOMIC DNA]</scope>
    <source>
        <strain evidence="7">CGMCC 1.10992</strain>
    </source>
</reference>
<dbReference type="SUPFAM" id="SSF52540">
    <property type="entry name" value="P-loop containing nucleoside triphosphate hydrolases"/>
    <property type="match status" value="1"/>
</dbReference>
<dbReference type="InterPro" id="IPR027417">
    <property type="entry name" value="P-loop_NTPase"/>
</dbReference>
<feature type="domain" description="ABC transporter" evidence="5">
    <location>
        <begin position="1"/>
        <end position="232"/>
    </location>
</feature>
<dbReference type="InterPro" id="IPR003593">
    <property type="entry name" value="AAA+_ATPase"/>
</dbReference>
<dbReference type="InterPro" id="IPR003439">
    <property type="entry name" value="ABC_transporter-like_ATP-bd"/>
</dbReference>
<evidence type="ECO:0000256" key="2">
    <source>
        <dbReference type="ARBA" id="ARBA00022448"/>
    </source>
</evidence>
<dbReference type="PANTHER" id="PTHR43776">
    <property type="entry name" value="TRANSPORT ATP-BINDING PROTEIN"/>
    <property type="match status" value="1"/>
</dbReference>
<comment type="caution">
    <text evidence="6">The sequence shown here is derived from an EMBL/GenBank/DDBJ whole genome shotgun (WGS) entry which is preliminary data.</text>
</comment>
<dbReference type="Gene3D" id="3.40.50.300">
    <property type="entry name" value="P-loop containing nucleotide triphosphate hydrolases"/>
    <property type="match status" value="1"/>
</dbReference>
<accession>A0ABW4XTG2</accession>
<evidence type="ECO:0000256" key="4">
    <source>
        <dbReference type="ARBA" id="ARBA00022840"/>
    </source>
</evidence>
<evidence type="ECO:0000259" key="5">
    <source>
        <dbReference type="PROSITE" id="PS50893"/>
    </source>
</evidence>
<evidence type="ECO:0000256" key="1">
    <source>
        <dbReference type="ARBA" id="ARBA00005417"/>
    </source>
</evidence>
<proteinExistence type="inferred from homology"/>
<keyword evidence="3" id="KW-0547">Nucleotide-binding</keyword>
<evidence type="ECO:0000313" key="6">
    <source>
        <dbReference type="EMBL" id="MFD2097573.1"/>
    </source>
</evidence>
<dbReference type="PANTHER" id="PTHR43776:SF7">
    <property type="entry name" value="D,D-DIPEPTIDE TRANSPORT ATP-BINDING PROTEIN DDPF-RELATED"/>
    <property type="match status" value="1"/>
</dbReference>
<evidence type="ECO:0000256" key="3">
    <source>
        <dbReference type="ARBA" id="ARBA00022741"/>
    </source>
</evidence>
<dbReference type="RefSeq" id="WP_345341634.1">
    <property type="nucleotide sequence ID" value="NZ_BAABLI010000030.1"/>
</dbReference>
<keyword evidence="2" id="KW-0813">Transport</keyword>
<protein>
    <submittedName>
        <fullName evidence="6">ATP-binding cassette domain-containing protein</fullName>
    </submittedName>
</protein>
<comment type="similarity">
    <text evidence="1">Belongs to the ABC transporter superfamily.</text>
</comment>
<dbReference type="Proteomes" id="UP001597380">
    <property type="component" value="Unassembled WGS sequence"/>
</dbReference>
<keyword evidence="4 6" id="KW-0067">ATP-binding</keyword>